<name>B7PUM4_IXOSC</name>
<evidence type="ECO:0000313" key="6">
    <source>
        <dbReference type="EnsemblMetazoa" id="ISCW019313-PA"/>
    </source>
</evidence>
<dbReference type="VEuPathDB" id="VectorBase:ISCI019313"/>
<dbReference type="EMBL" id="ABJB010812567">
    <property type="status" value="NOT_ANNOTATED_CDS"/>
    <property type="molecule type" value="Genomic_DNA"/>
</dbReference>
<dbReference type="EC" id="3.6.3.28" evidence="5"/>
<dbReference type="EMBL" id="ABJB010153942">
    <property type="status" value="NOT_ANNOTATED_CDS"/>
    <property type="molecule type" value="Genomic_DNA"/>
</dbReference>
<reference evidence="6" key="2">
    <citation type="submission" date="2020-05" db="UniProtKB">
        <authorList>
            <consortium name="EnsemblMetazoa"/>
        </authorList>
    </citation>
    <scope>IDENTIFICATION</scope>
    <source>
        <strain evidence="6">wikel</strain>
    </source>
</reference>
<dbReference type="InterPro" id="IPR017871">
    <property type="entry name" value="ABC_transporter-like_CS"/>
</dbReference>
<evidence type="ECO:0000256" key="1">
    <source>
        <dbReference type="ARBA" id="ARBA00022741"/>
    </source>
</evidence>
<dbReference type="Pfam" id="PF23321">
    <property type="entry name" value="R1_ABCA1"/>
    <property type="match status" value="1"/>
</dbReference>
<dbReference type="SUPFAM" id="SSF52540">
    <property type="entry name" value="P-loop containing nucleoside triphosphate hydrolases"/>
    <property type="match status" value="2"/>
</dbReference>
<keyword evidence="7" id="KW-1185">Reference proteome</keyword>
<dbReference type="VEuPathDB" id="VectorBase:ISCW019313"/>
<keyword evidence="1" id="KW-0547">Nucleotide-binding</keyword>
<feature type="transmembrane region" description="Helical" evidence="3">
    <location>
        <begin position="388"/>
        <end position="413"/>
    </location>
</feature>
<dbReference type="GO" id="GO:0140359">
    <property type="term" value="F:ABC-type transporter activity"/>
    <property type="evidence" value="ECO:0007669"/>
    <property type="project" value="InterPro"/>
</dbReference>
<gene>
    <name evidence="5" type="ORF">IscW_ISCW019313</name>
</gene>
<organism>
    <name type="scientific">Ixodes scapularis</name>
    <name type="common">Black-legged tick</name>
    <name type="synonym">Deer tick</name>
    <dbReference type="NCBI Taxonomy" id="6945"/>
    <lineage>
        <taxon>Eukaryota</taxon>
        <taxon>Metazoa</taxon>
        <taxon>Ecdysozoa</taxon>
        <taxon>Arthropoda</taxon>
        <taxon>Chelicerata</taxon>
        <taxon>Arachnida</taxon>
        <taxon>Acari</taxon>
        <taxon>Parasitiformes</taxon>
        <taxon>Ixodida</taxon>
        <taxon>Ixodoidea</taxon>
        <taxon>Ixodidae</taxon>
        <taxon>Ixodinae</taxon>
        <taxon>Ixodes</taxon>
    </lineage>
</organism>
<feature type="transmembrane region" description="Helical" evidence="3">
    <location>
        <begin position="198"/>
        <end position="217"/>
    </location>
</feature>
<dbReference type="EnsemblMetazoa" id="ISCW019313-RA">
    <property type="protein sequence ID" value="ISCW019313-PA"/>
    <property type="gene ID" value="ISCW019313"/>
</dbReference>
<dbReference type="GO" id="GO:0042626">
    <property type="term" value="F:ATPase-coupled transmembrane transporter activity"/>
    <property type="evidence" value="ECO:0000318"/>
    <property type="project" value="GO_Central"/>
</dbReference>
<dbReference type="EMBL" id="ABJB010381047">
    <property type="status" value="NOT_ANNOTATED_CDS"/>
    <property type="molecule type" value="Genomic_DNA"/>
</dbReference>
<protein>
    <submittedName>
        <fullName evidence="5 6">ABC transporter, putative</fullName>
        <ecNumber evidence="5">3.6.3.28</ecNumber>
    </submittedName>
</protein>
<evidence type="ECO:0000259" key="4">
    <source>
        <dbReference type="PROSITE" id="PS50893"/>
    </source>
</evidence>
<proteinExistence type="predicted"/>
<dbReference type="PaxDb" id="6945-B7PUM4"/>
<dbReference type="STRING" id="6945.B7PUM4"/>
<keyword evidence="3" id="KW-0472">Membrane</keyword>
<dbReference type="OrthoDB" id="10255969at2759"/>
<dbReference type="FunFam" id="3.40.50.300:FF:002470">
    <property type="entry name" value="ABC transporter, putative"/>
    <property type="match status" value="1"/>
</dbReference>
<dbReference type="GO" id="GO:0005319">
    <property type="term" value="F:lipid transporter activity"/>
    <property type="evidence" value="ECO:0000318"/>
    <property type="project" value="GO_Central"/>
</dbReference>
<dbReference type="PROSITE" id="PS50893">
    <property type="entry name" value="ABC_TRANSPORTER_2"/>
    <property type="match status" value="1"/>
</dbReference>
<dbReference type="InterPro" id="IPR003593">
    <property type="entry name" value="AAA+_ATPase"/>
</dbReference>
<keyword evidence="5" id="KW-0378">Hydrolase</keyword>
<dbReference type="InterPro" id="IPR027417">
    <property type="entry name" value="P-loop_NTPase"/>
</dbReference>
<reference evidence="5 7" key="1">
    <citation type="submission" date="2008-03" db="EMBL/GenBank/DDBJ databases">
        <title>Annotation of Ixodes scapularis.</title>
        <authorList>
            <consortium name="Ixodes scapularis Genome Project Consortium"/>
            <person name="Caler E."/>
            <person name="Hannick L.I."/>
            <person name="Bidwell S."/>
            <person name="Joardar V."/>
            <person name="Thiagarajan M."/>
            <person name="Amedeo P."/>
            <person name="Galinsky K.J."/>
            <person name="Schobel S."/>
            <person name="Inman J."/>
            <person name="Hostetler J."/>
            <person name="Miller J."/>
            <person name="Hammond M."/>
            <person name="Megy K."/>
            <person name="Lawson D."/>
            <person name="Kodira C."/>
            <person name="Sutton G."/>
            <person name="Meyer J."/>
            <person name="Hill C.A."/>
            <person name="Birren B."/>
            <person name="Nene V."/>
            <person name="Collins F."/>
            <person name="Alarcon-Chaidez F."/>
            <person name="Wikel S."/>
            <person name="Strausberg R."/>
        </authorList>
    </citation>
    <scope>NUCLEOTIDE SEQUENCE [LARGE SCALE GENOMIC DNA]</scope>
    <source>
        <strain evidence="7">Wikel</strain>
        <strain evidence="5">Wikel colony</strain>
    </source>
</reference>
<dbReference type="EMBL" id="DS793456">
    <property type="protein sequence ID" value="EEC10296.1"/>
    <property type="molecule type" value="Genomic_DNA"/>
</dbReference>
<dbReference type="SMART" id="SM00382">
    <property type="entry name" value="AAA"/>
    <property type="match status" value="1"/>
</dbReference>
<dbReference type="EMBL" id="ABJB010294850">
    <property type="status" value="NOT_ANNOTATED_CDS"/>
    <property type="molecule type" value="Genomic_DNA"/>
</dbReference>
<dbReference type="Pfam" id="PF00005">
    <property type="entry name" value="ABC_tran"/>
    <property type="match status" value="1"/>
</dbReference>
<keyword evidence="3" id="KW-1133">Transmembrane helix</keyword>
<dbReference type="CDD" id="cd03263">
    <property type="entry name" value="ABC_subfamily_A"/>
    <property type="match status" value="1"/>
</dbReference>
<dbReference type="InterPro" id="IPR003439">
    <property type="entry name" value="ABC_transporter-like_ATP-bd"/>
</dbReference>
<dbReference type="AlphaFoldDB" id="B7PUM4"/>
<dbReference type="GO" id="GO:0005524">
    <property type="term" value="F:ATP binding"/>
    <property type="evidence" value="ECO:0007669"/>
    <property type="project" value="UniProtKB-KW"/>
</dbReference>
<dbReference type="GO" id="GO:0016887">
    <property type="term" value="F:ATP hydrolysis activity"/>
    <property type="evidence" value="ECO:0007669"/>
    <property type="project" value="InterPro"/>
</dbReference>
<dbReference type="VEuPathDB" id="VectorBase:ISCP_009784"/>
<evidence type="ECO:0000256" key="2">
    <source>
        <dbReference type="ARBA" id="ARBA00022840"/>
    </source>
</evidence>
<dbReference type="Gene3D" id="3.40.50.300">
    <property type="entry name" value="P-loop containing nucleotide triphosphate hydrolases"/>
    <property type="match status" value="2"/>
</dbReference>
<evidence type="ECO:0000313" key="5">
    <source>
        <dbReference type="EMBL" id="EEC10296.1"/>
    </source>
</evidence>
<dbReference type="GO" id="GO:0006869">
    <property type="term" value="P:lipid transport"/>
    <property type="evidence" value="ECO:0000318"/>
    <property type="project" value="GO_Central"/>
</dbReference>
<dbReference type="PROSITE" id="PS00211">
    <property type="entry name" value="ABC_TRANSPORTER_1"/>
    <property type="match status" value="1"/>
</dbReference>
<sequence length="957" mass="105494">MDPENRRDMWSLFLHLRKRSTLIISTHDMEEADTLADNIVVMRRGKVHCSGSPSFLKKAFGTGYRLTIEKNDAVFQLDRVIKIVRQFVSTANVQNDKLNEVTLDLGVSEPDGFTSMFESLERHSEELGVQSIGVKVTTIEDVYVNAYEEAEMSEDSCDGMPASDADLRAVSCVPPKRPSALGRFSALLAKRRLYFSRVWTVPVVCWVVPTLVFLGQLKLEHDLVSKRNSVTAMFNFVPPIGSRQRLKVDTRLLYPEGNVFLDHDNFSSEFVSRHFGGLVDEGVPRLVALSSAQDELASIGSRNFLEYTGAYTFGCVFWGDPLEALWNPYATLSSVIALNALNSAVLRYLSDDAGAKFQMNIQLDKEENSAVGSGLDFSKAAWRDMLEVALLMFSRAVFVPLGTAFVVAASVLFPVAESASGVRALQLMTGVSALLFWASHFLFDLLVYLLAWSAAALSLNLHYELSMETNGATPLFVFMVLMMLRVSEGLPSPRWIPLALLPLPPFTFPWSVIKVLQLDSENRHCLRYSTTKVGDLYVLDMFCVALQNGHRFPGGIHYCCEPGVALEILVMAAEGVLLFAFIVWKDSGPRNVFPSSRSKKTNSNGHLDADVQREKDLVQDMRVQSQALVHTMVVDDLHKVYGSLHAVQGLNLAVRSGECVGLLGVNGAGKTTTFQMLAGLLPATSGDAFRNDVVLSKQPRKWQSNIGYCPQSEGLLAKLTAFEFLRLFACLRGVPGSDVELLVASIINVVKLAAHAHKRCETYSGGNRRKLSIAAALLGLPGLVFLDEPTAGIDVVARKDIFRALERIKRASGVSIVLTSHSMAECELACDRIGIMVTGQFRCLGTLPHLKSRFGQGYVMSVKVAAGGDVDFKMVREAVQKTFPNTKLRNFHGGRFEYLLEAKIPWSEVFGKVDVLRQSLQLEHVLVSDTTLEQIFIGFADANQGDLSSVISTNALT</sequence>
<dbReference type="InterPro" id="IPR056264">
    <property type="entry name" value="R2_ABCA1-4-like"/>
</dbReference>
<evidence type="ECO:0000256" key="3">
    <source>
        <dbReference type="SAM" id="Phobius"/>
    </source>
</evidence>
<feature type="transmembrane region" description="Helical" evidence="3">
    <location>
        <begin position="445"/>
        <end position="463"/>
    </location>
</feature>
<keyword evidence="3" id="KW-0812">Transmembrane</keyword>
<dbReference type="InParanoid" id="B7PUM4"/>
<feature type="domain" description="ABC transporter" evidence="4">
    <location>
        <begin position="632"/>
        <end position="863"/>
    </location>
</feature>
<accession>B7PUM4</accession>
<dbReference type="Proteomes" id="UP000001555">
    <property type="component" value="Unassembled WGS sequence"/>
</dbReference>
<dbReference type="InterPro" id="IPR026082">
    <property type="entry name" value="ABCA"/>
</dbReference>
<dbReference type="PANTHER" id="PTHR19229">
    <property type="entry name" value="ATP-BINDING CASSETTE TRANSPORTER SUBFAMILY A ABCA"/>
    <property type="match status" value="1"/>
</dbReference>
<dbReference type="PANTHER" id="PTHR19229:SF250">
    <property type="entry name" value="ABC TRANSPORTER DOMAIN-CONTAINING PROTEIN-RELATED"/>
    <property type="match status" value="1"/>
</dbReference>
<evidence type="ECO:0000313" key="7">
    <source>
        <dbReference type="Proteomes" id="UP000001555"/>
    </source>
</evidence>
<dbReference type="HOGENOM" id="CLU_000604_19_5_1"/>
<dbReference type="EMBL" id="ABJB010143535">
    <property type="status" value="NOT_ANNOTATED_CDS"/>
    <property type="molecule type" value="Genomic_DNA"/>
</dbReference>
<keyword evidence="2" id="KW-0067">ATP-binding</keyword>
<dbReference type="GO" id="GO:0016020">
    <property type="term" value="C:membrane"/>
    <property type="evidence" value="ECO:0007669"/>
    <property type="project" value="InterPro"/>
</dbReference>